<dbReference type="PANTHER" id="PTHR35526">
    <property type="entry name" value="ANTI-SIGMA-F FACTOR RSBW-RELATED"/>
    <property type="match status" value="1"/>
</dbReference>
<accession>A0A4Q7J2P9</accession>
<keyword evidence="3" id="KW-0547">Nucleotide-binding</keyword>
<comment type="caution">
    <text evidence="3">The sequence shown here is derived from an EMBL/GenBank/DDBJ whole genome shotgun (WGS) entry which is preliminary data.</text>
</comment>
<evidence type="ECO:0000313" key="3">
    <source>
        <dbReference type="EMBL" id="RZQ60234.1"/>
    </source>
</evidence>
<dbReference type="OrthoDB" id="3694612at2"/>
<evidence type="ECO:0000313" key="4">
    <source>
        <dbReference type="Proteomes" id="UP000292003"/>
    </source>
</evidence>
<keyword evidence="4" id="KW-1185">Reference proteome</keyword>
<protein>
    <submittedName>
        <fullName evidence="3">ATP-binding protein</fullName>
    </submittedName>
</protein>
<dbReference type="InterPro" id="IPR036890">
    <property type="entry name" value="HATPase_C_sf"/>
</dbReference>
<dbReference type="Gene3D" id="3.30.565.10">
    <property type="entry name" value="Histidine kinase-like ATPase, C-terminal domain"/>
    <property type="match status" value="1"/>
</dbReference>
<keyword evidence="1" id="KW-0723">Serine/threonine-protein kinase</keyword>
<dbReference type="PANTHER" id="PTHR35526:SF3">
    <property type="entry name" value="ANTI-SIGMA-F FACTOR RSBW"/>
    <property type="match status" value="1"/>
</dbReference>
<keyword evidence="1" id="KW-0418">Kinase</keyword>
<dbReference type="Proteomes" id="UP000292003">
    <property type="component" value="Unassembled WGS sequence"/>
</dbReference>
<dbReference type="RefSeq" id="WP_130478935.1">
    <property type="nucleotide sequence ID" value="NZ_SFCC01000018.1"/>
</dbReference>
<dbReference type="AlphaFoldDB" id="A0A4Q7J2P9"/>
<dbReference type="EMBL" id="SFCC01000018">
    <property type="protein sequence ID" value="RZQ60234.1"/>
    <property type="molecule type" value="Genomic_DNA"/>
</dbReference>
<name>A0A4Q7J2P9_9PSEU</name>
<gene>
    <name evidence="3" type="ORF">EWH70_30070</name>
</gene>
<keyword evidence="1" id="KW-0808">Transferase</keyword>
<evidence type="ECO:0000259" key="2">
    <source>
        <dbReference type="Pfam" id="PF13581"/>
    </source>
</evidence>
<sequence>MGDVGTATSIRRPVQLRLPAEPERLSLLRLLTEQIATEADFDLDSVADLKIAVDEAVSSLIVAAVAGGDVTCQFTLTAEELRIHVTAPVSMERAPREAGFGWHVMQTVADHVSLRTEPGADGSCVASVSLVKRRQVAAG</sequence>
<dbReference type="Pfam" id="PF13581">
    <property type="entry name" value="HATPase_c_2"/>
    <property type="match status" value="1"/>
</dbReference>
<dbReference type="GO" id="GO:0005524">
    <property type="term" value="F:ATP binding"/>
    <property type="evidence" value="ECO:0007669"/>
    <property type="project" value="UniProtKB-KW"/>
</dbReference>
<evidence type="ECO:0000256" key="1">
    <source>
        <dbReference type="ARBA" id="ARBA00022527"/>
    </source>
</evidence>
<feature type="domain" description="Histidine kinase/HSP90-like ATPase" evidence="2">
    <location>
        <begin position="18"/>
        <end position="125"/>
    </location>
</feature>
<proteinExistence type="predicted"/>
<organism evidence="3 4">
    <name type="scientific">Amycolatopsis suaedae</name>
    <dbReference type="NCBI Taxonomy" id="2510978"/>
    <lineage>
        <taxon>Bacteria</taxon>
        <taxon>Bacillati</taxon>
        <taxon>Actinomycetota</taxon>
        <taxon>Actinomycetes</taxon>
        <taxon>Pseudonocardiales</taxon>
        <taxon>Pseudonocardiaceae</taxon>
        <taxon>Amycolatopsis</taxon>
    </lineage>
</organism>
<dbReference type="InterPro" id="IPR003594">
    <property type="entry name" value="HATPase_dom"/>
</dbReference>
<reference evidence="3 4" key="1">
    <citation type="submission" date="2019-02" db="EMBL/GenBank/DDBJ databases">
        <title>Draft genome sequence of Amycolatopsis sp. 8-3EHSu isolated from roots of Suaeda maritima.</title>
        <authorList>
            <person name="Duangmal K."/>
            <person name="Chantavorakit T."/>
        </authorList>
    </citation>
    <scope>NUCLEOTIDE SEQUENCE [LARGE SCALE GENOMIC DNA]</scope>
    <source>
        <strain evidence="3 4">8-3EHSu</strain>
    </source>
</reference>
<keyword evidence="3" id="KW-0067">ATP-binding</keyword>
<dbReference type="InterPro" id="IPR050267">
    <property type="entry name" value="Anti-sigma-factor_SerPK"/>
</dbReference>
<dbReference type="GO" id="GO:0004674">
    <property type="term" value="F:protein serine/threonine kinase activity"/>
    <property type="evidence" value="ECO:0007669"/>
    <property type="project" value="UniProtKB-KW"/>
</dbReference>